<dbReference type="GeneID" id="74947245"/>
<evidence type="ECO:0000313" key="3">
    <source>
        <dbReference type="Proteomes" id="UP000027093"/>
    </source>
</evidence>
<dbReference type="Proteomes" id="UP000027093">
    <property type="component" value="Chromosome"/>
</dbReference>
<keyword evidence="3" id="KW-1185">Reference proteome</keyword>
<reference evidence="2 3" key="1">
    <citation type="journal article" date="2014" name="Int. J. Syst. Evol. Microbiol.">
        <title>Nitrososphaera viennensis gen. nov., sp. nov., an aerobic and mesophilic, ammonia-oxidizing archaeon from soil and a member of the archaeal phylum Thaumarchaeota.</title>
        <authorList>
            <person name="Stieglmeier M."/>
            <person name="Klingl A."/>
            <person name="Alves R.J."/>
            <person name="Rittmann S.K."/>
            <person name="Melcher M."/>
            <person name="Leisch N."/>
            <person name="Schleper C."/>
        </authorList>
    </citation>
    <scope>NUCLEOTIDE SEQUENCE [LARGE SCALE GENOMIC DNA]</scope>
    <source>
        <strain evidence="2">EN76</strain>
    </source>
</reference>
<feature type="compositionally biased region" description="Low complexity" evidence="1">
    <location>
        <begin position="391"/>
        <end position="409"/>
    </location>
</feature>
<proteinExistence type="predicted"/>
<feature type="compositionally biased region" description="Basic and acidic residues" evidence="1">
    <location>
        <begin position="18"/>
        <end position="36"/>
    </location>
</feature>
<evidence type="ECO:0000256" key="1">
    <source>
        <dbReference type="SAM" id="MobiDB-lite"/>
    </source>
</evidence>
<dbReference type="OrthoDB" id="380298at2157"/>
<feature type="region of interest" description="Disordered" evidence="1">
    <location>
        <begin position="1"/>
        <end position="48"/>
    </location>
</feature>
<dbReference type="EMBL" id="CP007536">
    <property type="protein sequence ID" value="AIC16264.1"/>
    <property type="molecule type" value="Genomic_DNA"/>
</dbReference>
<feature type="compositionally biased region" description="Polar residues" evidence="1">
    <location>
        <begin position="37"/>
        <end position="46"/>
    </location>
</feature>
<organism evidence="2 3">
    <name type="scientific">Nitrososphaera viennensis EN76</name>
    <dbReference type="NCBI Taxonomy" id="926571"/>
    <lineage>
        <taxon>Archaea</taxon>
        <taxon>Nitrososphaerota</taxon>
        <taxon>Nitrososphaeria</taxon>
        <taxon>Nitrososphaerales</taxon>
        <taxon>Nitrososphaeraceae</taxon>
        <taxon>Nitrososphaera</taxon>
    </lineage>
</organism>
<evidence type="ECO:0000313" key="2">
    <source>
        <dbReference type="EMBL" id="AIC16264.1"/>
    </source>
</evidence>
<protein>
    <submittedName>
        <fullName evidence="2">Uncharacterized protein</fullName>
    </submittedName>
</protein>
<name>A0A060HI50_9ARCH</name>
<feature type="region of interest" description="Disordered" evidence="1">
    <location>
        <begin position="391"/>
        <end position="424"/>
    </location>
</feature>
<dbReference type="KEGG" id="nvn:NVIE_020080"/>
<dbReference type="HOGENOM" id="CLU_518392_0_0_2"/>
<accession>A0A060HI50</accession>
<sequence>MTGDSSSSGGKHGTAGSDDYHSSDNEDDKGGIEGYHHNNNSSSTTGGRRASQAHFLYADYSPLEDDRNLIEMLKNFVSLAAQVIQRHEVDVKCISLMHDSELLREEIVSAIRNTRATATDTIDRFYERNSDVFASVAGLQSAGGNTFLTDAKASLAKMLTDVETGSLQQQEKHKENIISIINTNRIAAVNAVQGWLSDENRNFTRPVLANLSVELAAHVDPATSNNTYRVIRTASTEIATTSAAAVTNKKEEKKGGGEKAAAAAATTPPTRFSYVFEFEATGVEFWNYRKKVFDLGIKELMLPVGMKLPMSEKVKSTFRLSSRKEEPAKEPHFTKADDFYISSVALRGEKTLEVRLASDIAATAAVAGRPAGGGDKGEFFSIVFDVTSLPGSTHTSSSPSANSTLPATTHPTIHYTDNRERGRGGQATMEETDLLQIKEIEQATDLRKLAMFGTEVLARMQILRDPGILALKGKLKLLTVDEKEAISMSRRDASDAAMASSGAAATATSALVLIDYHLLFDLLEALARSFGPVVEKLKEKTPVKEELILRQELEGGQRKEFAVRLDDLRSQLGETSHGKTIWNIVFA</sequence>
<dbReference type="STRING" id="926571.NVIE_020080"/>
<dbReference type="RefSeq" id="WP_144239632.1">
    <property type="nucleotide sequence ID" value="NZ_CP007536.1"/>
</dbReference>
<gene>
    <name evidence="2" type="ORF">NVIE_020080</name>
</gene>
<dbReference type="AlphaFoldDB" id="A0A060HI50"/>